<dbReference type="RefSeq" id="WP_338535186.1">
    <property type="nucleotide sequence ID" value="NZ_AP028654.1"/>
</dbReference>
<proteinExistence type="inferred from homology"/>
<organism evidence="6 7">
    <name type="scientific">Helicovermis profundi</name>
    <dbReference type="NCBI Taxonomy" id="3065157"/>
    <lineage>
        <taxon>Bacteria</taxon>
        <taxon>Bacillati</taxon>
        <taxon>Bacillota</taxon>
        <taxon>Clostridia</taxon>
        <taxon>Helicovermis</taxon>
    </lineage>
</organism>
<keyword evidence="7" id="KW-1185">Reference proteome</keyword>
<dbReference type="InterPro" id="IPR005119">
    <property type="entry name" value="LysR_subst-bd"/>
</dbReference>
<dbReference type="InterPro" id="IPR000847">
    <property type="entry name" value="LysR_HTH_N"/>
</dbReference>
<dbReference type="EMBL" id="AP028654">
    <property type="protein sequence ID" value="BEP29559.1"/>
    <property type="molecule type" value="Genomic_DNA"/>
</dbReference>
<dbReference type="SUPFAM" id="SSF53850">
    <property type="entry name" value="Periplasmic binding protein-like II"/>
    <property type="match status" value="1"/>
</dbReference>
<keyword evidence="3" id="KW-0238">DNA-binding</keyword>
<keyword evidence="2" id="KW-0805">Transcription regulation</keyword>
<evidence type="ECO:0000259" key="5">
    <source>
        <dbReference type="PROSITE" id="PS50931"/>
    </source>
</evidence>
<dbReference type="Gene3D" id="1.10.10.10">
    <property type="entry name" value="Winged helix-like DNA-binding domain superfamily/Winged helix DNA-binding domain"/>
    <property type="match status" value="1"/>
</dbReference>
<feature type="domain" description="HTH lysR-type" evidence="5">
    <location>
        <begin position="1"/>
        <end position="58"/>
    </location>
</feature>
<gene>
    <name evidence="6" type="ORF">HLPR_18900</name>
</gene>
<dbReference type="GO" id="GO:0003700">
    <property type="term" value="F:DNA-binding transcription factor activity"/>
    <property type="evidence" value="ECO:0007669"/>
    <property type="project" value="InterPro"/>
</dbReference>
<dbReference type="AlphaFoldDB" id="A0AAU9E4L8"/>
<evidence type="ECO:0000256" key="2">
    <source>
        <dbReference type="ARBA" id="ARBA00023015"/>
    </source>
</evidence>
<dbReference type="PANTHER" id="PTHR30126">
    <property type="entry name" value="HTH-TYPE TRANSCRIPTIONAL REGULATOR"/>
    <property type="match status" value="1"/>
</dbReference>
<comment type="similarity">
    <text evidence="1">Belongs to the LysR transcriptional regulatory family.</text>
</comment>
<evidence type="ECO:0000313" key="6">
    <source>
        <dbReference type="EMBL" id="BEP29559.1"/>
    </source>
</evidence>
<evidence type="ECO:0000256" key="1">
    <source>
        <dbReference type="ARBA" id="ARBA00009437"/>
    </source>
</evidence>
<evidence type="ECO:0000256" key="4">
    <source>
        <dbReference type="ARBA" id="ARBA00023163"/>
    </source>
</evidence>
<evidence type="ECO:0000256" key="3">
    <source>
        <dbReference type="ARBA" id="ARBA00023125"/>
    </source>
</evidence>
<dbReference type="PANTHER" id="PTHR30126:SF64">
    <property type="entry name" value="HTH-TYPE TRANSCRIPTIONAL REGULATOR CITR"/>
    <property type="match status" value="1"/>
</dbReference>
<dbReference type="SUPFAM" id="SSF46785">
    <property type="entry name" value="Winged helix' DNA-binding domain"/>
    <property type="match status" value="1"/>
</dbReference>
<dbReference type="InterPro" id="IPR036388">
    <property type="entry name" value="WH-like_DNA-bd_sf"/>
</dbReference>
<dbReference type="GO" id="GO:0000976">
    <property type="term" value="F:transcription cis-regulatory region binding"/>
    <property type="evidence" value="ECO:0007669"/>
    <property type="project" value="TreeGrafter"/>
</dbReference>
<accession>A0AAU9E4L8</accession>
<sequence>MIDIKLKTFYSLVKTKNMTLTAKMLNMTQPGVSKHIKFLEEKLDTKLIDIVGKKIKITKAGYLLESGIYQMIVLENQIYQKINAANNKTKTYKIGATKTIGAYLVSDLMKNYMKKYNCNIILTVDNTNEILKKLNRKDIEFALVEGVFSLNEYNTKEIMEDSLVYVSSLEANIESNKSLDEILDDVLILREEGSGTRKLLENRLSDHNLNIKNFKNYMEIGDITAIKDLISKDMGSSFISKLAVKKEIKENKLKIQNISNFKIERKLYYVWCKGENTNFIDTFIKHNELLLNNYK</sequence>
<dbReference type="Pfam" id="PF00126">
    <property type="entry name" value="HTH_1"/>
    <property type="match status" value="1"/>
</dbReference>
<dbReference type="KEGG" id="hprf:HLPR_18900"/>
<dbReference type="Proteomes" id="UP001321786">
    <property type="component" value="Chromosome"/>
</dbReference>
<keyword evidence="4" id="KW-0804">Transcription</keyword>
<reference evidence="6 7" key="1">
    <citation type="submission" date="2023-08" db="EMBL/GenBank/DDBJ databases">
        <title>Helicovermis profunda gen. nov., sp. nov., a novel mesophilic, fermentative bacterium within the Bacillota from a deep-sea hydrothermal vent chimney.</title>
        <authorList>
            <person name="Miyazaki U."/>
            <person name="Mizutani D."/>
            <person name="Hashimoto Y."/>
            <person name="Tame A."/>
            <person name="Sawayama S."/>
            <person name="Miyazaki J."/>
            <person name="Takai K."/>
            <person name="Nakagawa S."/>
        </authorList>
    </citation>
    <scope>NUCLEOTIDE SEQUENCE [LARGE SCALE GENOMIC DNA]</scope>
    <source>
        <strain evidence="6 7">S502</strain>
    </source>
</reference>
<dbReference type="PROSITE" id="PS50931">
    <property type="entry name" value="HTH_LYSR"/>
    <property type="match status" value="1"/>
</dbReference>
<evidence type="ECO:0000313" key="7">
    <source>
        <dbReference type="Proteomes" id="UP001321786"/>
    </source>
</evidence>
<dbReference type="InterPro" id="IPR036390">
    <property type="entry name" value="WH_DNA-bd_sf"/>
</dbReference>
<dbReference type="Gene3D" id="3.40.190.10">
    <property type="entry name" value="Periplasmic binding protein-like II"/>
    <property type="match status" value="2"/>
</dbReference>
<dbReference type="Pfam" id="PF03466">
    <property type="entry name" value="LysR_substrate"/>
    <property type="match status" value="1"/>
</dbReference>
<protein>
    <submittedName>
        <fullName evidence="6">LysR family transcriptional regulator</fullName>
    </submittedName>
</protein>
<name>A0AAU9E4L8_9FIRM</name>